<evidence type="ECO:0000256" key="6">
    <source>
        <dbReference type="ARBA" id="ARBA00023136"/>
    </source>
</evidence>
<accession>A0A5C5ZZL5</accession>
<keyword evidence="4 7" id="KW-0812">Transmembrane</keyword>
<dbReference type="GO" id="GO:0042158">
    <property type="term" value="P:lipoprotein biosynthetic process"/>
    <property type="evidence" value="ECO:0007669"/>
    <property type="project" value="UniProtKB-UniRule"/>
</dbReference>
<dbReference type="PANTHER" id="PTHR30589:SF0">
    <property type="entry name" value="PHOSPHATIDYLGLYCEROL--PROLIPOPROTEIN DIACYLGLYCERYL TRANSFERASE"/>
    <property type="match status" value="1"/>
</dbReference>
<feature type="transmembrane region" description="Helical" evidence="7">
    <location>
        <begin position="87"/>
        <end position="107"/>
    </location>
</feature>
<dbReference type="UniPathway" id="UPA00664"/>
<dbReference type="EMBL" id="SJPM01000010">
    <property type="protein sequence ID" value="TWT93012.1"/>
    <property type="molecule type" value="Genomic_DNA"/>
</dbReference>
<evidence type="ECO:0000313" key="9">
    <source>
        <dbReference type="Proteomes" id="UP000316213"/>
    </source>
</evidence>
<keyword evidence="5 7" id="KW-1133">Transmembrane helix</keyword>
<evidence type="ECO:0000256" key="3">
    <source>
        <dbReference type="ARBA" id="ARBA00022679"/>
    </source>
</evidence>
<comment type="caution">
    <text evidence="8">The sequence shown here is derived from an EMBL/GenBank/DDBJ whole genome shotgun (WGS) entry which is preliminary data.</text>
</comment>
<protein>
    <recommendedName>
        <fullName evidence="7">Phosphatidylglycerol--prolipoprotein diacylglyceryl transferase</fullName>
        <ecNumber evidence="7">2.5.1.145</ecNumber>
    </recommendedName>
</protein>
<dbReference type="RefSeq" id="WP_146579766.1">
    <property type="nucleotide sequence ID" value="NZ_SJPM01000010.1"/>
</dbReference>
<comment type="catalytic activity">
    <reaction evidence="7">
        <text>L-cysteinyl-[prolipoprotein] + a 1,2-diacyl-sn-glycero-3-phospho-(1'-sn-glycerol) = an S-1,2-diacyl-sn-glyceryl-L-cysteinyl-[prolipoprotein] + sn-glycerol 1-phosphate + H(+)</text>
        <dbReference type="Rhea" id="RHEA:56712"/>
        <dbReference type="Rhea" id="RHEA-COMP:14679"/>
        <dbReference type="Rhea" id="RHEA-COMP:14680"/>
        <dbReference type="ChEBI" id="CHEBI:15378"/>
        <dbReference type="ChEBI" id="CHEBI:29950"/>
        <dbReference type="ChEBI" id="CHEBI:57685"/>
        <dbReference type="ChEBI" id="CHEBI:64716"/>
        <dbReference type="ChEBI" id="CHEBI:140658"/>
        <dbReference type="EC" id="2.5.1.145"/>
    </reaction>
</comment>
<dbReference type="InterPro" id="IPR001640">
    <property type="entry name" value="Lgt"/>
</dbReference>
<feature type="binding site" evidence="7">
    <location>
        <position position="209"/>
    </location>
    <ligand>
        <name>a 1,2-diacyl-sn-glycero-3-phospho-(1'-sn-glycerol)</name>
        <dbReference type="ChEBI" id="CHEBI:64716"/>
    </ligand>
</feature>
<evidence type="ECO:0000256" key="4">
    <source>
        <dbReference type="ARBA" id="ARBA00022692"/>
    </source>
</evidence>
<evidence type="ECO:0000313" key="8">
    <source>
        <dbReference type="EMBL" id="TWT93012.1"/>
    </source>
</evidence>
<dbReference type="GO" id="GO:0005886">
    <property type="term" value="C:plasma membrane"/>
    <property type="evidence" value="ECO:0007669"/>
    <property type="project" value="UniProtKB-SubCell"/>
</dbReference>
<feature type="transmembrane region" description="Helical" evidence="7">
    <location>
        <begin position="160"/>
        <end position="183"/>
    </location>
</feature>
<keyword evidence="6 7" id="KW-0472">Membrane</keyword>
<comment type="subcellular location">
    <subcellularLocation>
        <location evidence="7">Cell membrane</location>
        <topology evidence="7">Multi-pass membrane protein</topology>
    </subcellularLocation>
</comment>
<keyword evidence="2 7" id="KW-1003">Cell membrane</keyword>
<dbReference type="Proteomes" id="UP000316213">
    <property type="component" value="Unassembled WGS sequence"/>
</dbReference>
<gene>
    <name evidence="7 8" type="primary">lgt</name>
    <name evidence="8" type="ORF">Pla100_43280</name>
</gene>
<feature type="transmembrane region" description="Helical" evidence="7">
    <location>
        <begin position="119"/>
        <end position="140"/>
    </location>
</feature>
<dbReference type="Pfam" id="PF01790">
    <property type="entry name" value="LGT"/>
    <property type="match status" value="1"/>
</dbReference>
<feature type="transmembrane region" description="Helical" evidence="7">
    <location>
        <begin position="342"/>
        <end position="362"/>
    </location>
</feature>
<comment type="function">
    <text evidence="7">Catalyzes the transfer of the diacylglyceryl group from phosphatidylglycerol to the sulfhydryl group of the N-terminal cysteine of a prolipoprotein, the first step in the formation of mature lipoproteins.</text>
</comment>
<feature type="transmembrane region" description="Helical" evidence="7">
    <location>
        <begin position="412"/>
        <end position="429"/>
    </location>
</feature>
<dbReference type="AlphaFoldDB" id="A0A5C5ZZL5"/>
<evidence type="ECO:0000256" key="5">
    <source>
        <dbReference type="ARBA" id="ARBA00022989"/>
    </source>
</evidence>
<comment type="pathway">
    <text evidence="7">Protein modification; lipoprotein biosynthesis (diacylglyceryl transfer).</text>
</comment>
<evidence type="ECO:0000256" key="7">
    <source>
        <dbReference type="HAMAP-Rule" id="MF_01147"/>
    </source>
</evidence>
<reference evidence="8 9" key="1">
    <citation type="submission" date="2019-02" db="EMBL/GenBank/DDBJ databases">
        <title>Deep-cultivation of Planctomycetes and their phenomic and genomic characterization uncovers novel biology.</title>
        <authorList>
            <person name="Wiegand S."/>
            <person name="Jogler M."/>
            <person name="Boedeker C."/>
            <person name="Pinto D."/>
            <person name="Vollmers J."/>
            <person name="Rivas-Marin E."/>
            <person name="Kohn T."/>
            <person name="Peeters S.H."/>
            <person name="Heuer A."/>
            <person name="Rast P."/>
            <person name="Oberbeckmann S."/>
            <person name="Bunk B."/>
            <person name="Jeske O."/>
            <person name="Meyerdierks A."/>
            <person name="Storesund J.E."/>
            <person name="Kallscheuer N."/>
            <person name="Luecker S."/>
            <person name="Lage O.M."/>
            <person name="Pohl T."/>
            <person name="Merkel B.J."/>
            <person name="Hornburger P."/>
            <person name="Mueller R.-W."/>
            <person name="Bruemmer F."/>
            <person name="Labrenz M."/>
            <person name="Spormann A.M."/>
            <person name="Op Den Camp H."/>
            <person name="Overmann J."/>
            <person name="Amann R."/>
            <person name="Jetten M.S.M."/>
            <person name="Mascher T."/>
            <person name="Medema M.H."/>
            <person name="Devos D.P."/>
            <person name="Kaster A.-K."/>
            <person name="Ovreas L."/>
            <person name="Rohde M."/>
            <person name="Galperin M.Y."/>
            <person name="Jogler C."/>
        </authorList>
    </citation>
    <scope>NUCLEOTIDE SEQUENCE [LARGE SCALE GENOMIC DNA]</scope>
    <source>
        <strain evidence="8 9">Pla100</strain>
    </source>
</reference>
<sequence length="439" mass="47498">MRRTLFLIPHEVAGIPVFGVGWLLFGLAAFVLVRLAWVTFSDNAGTSITAALKQEFGMWATFAAIIVFALPRAELANVTGDPVGMPIRGYGMFLMLAAIGSVSIAAWRADRAGLGSEMILRLAPYTFIGGFLGARLFYVIQYRADFMRETWSETLLAMAAFTQGGLVVYGGFIGGFFASVWAIRRFQGSLWKFGDVIIPCVFVGLFFGRLGCLMNGCCYGGECQPNPLSVQFPPGSKVYADQLTSGDLIGIESQVVDQPANDQTPGRISRRIESIHPGSIADQAGLEPGQSVELIVDPSYLNQAPPDVPAEDALPGLAIVRDGELIARVGPDELPPVANPVVATQVISSVLAAIMFVVLLILERWVQRRPWYRDGLLMLVGFIGYALIRIVLEWVRVDEAGQFGTSLSISQWVSLAVITASLIAMAGRCRGRVDESPAM</sequence>
<comment type="similarity">
    <text evidence="1 7">Belongs to the Lgt family.</text>
</comment>
<dbReference type="EC" id="2.5.1.145" evidence="7"/>
<dbReference type="GO" id="GO:0008961">
    <property type="term" value="F:phosphatidylglycerol-prolipoprotein diacylglyceryl transferase activity"/>
    <property type="evidence" value="ECO:0007669"/>
    <property type="project" value="UniProtKB-UniRule"/>
</dbReference>
<keyword evidence="8" id="KW-0328">Glycosyltransferase</keyword>
<dbReference type="OrthoDB" id="871140at2"/>
<dbReference type="HAMAP" id="MF_01147">
    <property type="entry name" value="Lgt"/>
    <property type="match status" value="1"/>
</dbReference>
<name>A0A5C5ZZL5_9BACT</name>
<feature type="transmembrane region" description="Helical" evidence="7">
    <location>
        <begin position="56"/>
        <end position="75"/>
    </location>
</feature>
<organism evidence="8 9">
    <name type="scientific">Neorhodopirellula pilleata</name>
    <dbReference type="NCBI Taxonomy" id="2714738"/>
    <lineage>
        <taxon>Bacteria</taxon>
        <taxon>Pseudomonadati</taxon>
        <taxon>Planctomycetota</taxon>
        <taxon>Planctomycetia</taxon>
        <taxon>Pirellulales</taxon>
        <taxon>Pirellulaceae</taxon>
        <taxon>Neorhodopirellula</taxon>
    </lineage>
</organism>
<dbReference type="PANTHER" id="PTHR30589">
    <property type="entry name" value="PROLIPOPROTEIN DIACYLGLYCERYL TRANSFERASE"/>
    <property type="match status" value="1"/>
</dbReference>
<evidence type="ECO:0000256" key="2">
    <source>
        <dbReference type="ARBA" id="ARBA00022475"/>
    </source>
</evidence>
<keyword evidence="3 7" id="KW-0808">Transferase</keyword>
<keyword evidence="9" id="KW-1185">Reference proteome</keyword>
<proteinExistence type="inferred from homology"/>
<feature type="transmembrane region" description="Helical" evidence="7">
    <location>
        <begin position="12"/>
        <end position="35"/>
    </location>
</feature>
<feature type="transmembrane region" description="Helical" evidence="7">
    <location>
        <begin position="374"/>
        <end position="392"/>
    </location>
</feature>
<evidence type="ECO:0000256" key="1">
    <source>
        <dbReference type="ARBA" id="ARBA00007150"/>
    </source>
</evidence>
<feature type="transmembrane region" description="Helical" evidence="7">
    <location>
        <begin position="190"/>
        <end position="208"/>
    </location>
</feature>
<keyword evidence="8" id="KW-0449">Lipoprotein</keyword>